<dbReference type="GO" id="GO:0005886">
    <property type="term" value="C:plasma membrane"/>
    <property type="evidence" value="ECO:0007669"/>
    <property type="project" value="TreeGrafter"/>
</dbReference>
<dbReference type="InterPro" id="IPR023578">
    <property type="entry name" value="Ras_GEF_dom_sf"/>
</dbReference>
<feature type="compositionally biased region" description="Low complexity" evidence="3">
    <location>
        <begin position="63"/>
        <end position="77"/>
    </location>
</feature>
<dbReference type="PANTHER" id="PTHR23113:SF356">
    <property type="entry name" value="FI05912P-RELATED"/>
    <property type="match status" value="1"/>
</dbReference>
<feature type="region of interest" description="Disordered" evidence="3">
    <location>
        <begin position="18"/>
        <end position="162"/>
    </location>
</feature>
<dbReference type="Proteomes" id="UP001154329">
    <property type="component" value="Chromosome 1"/>
</dbReference>
<dbReference type="InterPro" id="IPR001895">
    <property type="entry name" value="RASGEF_cat_dom"/>
</dbReference>
<evidence type="ECO:0000256" key="3">
    <source>
        <dbReference type="SAM" id="MobiDB-lite"/>
    </source>
</evidence>
<keyword evidence="1 2" id="KW-0344">Guanine-nucleotide releasing factor</keyword>
<dbReference type="Pfam" id="PF00618">
    <property type="entry name" value="RasGEF_N"/>
    <property type="match status" value="1"/>
</dbReference>
<dbReference type="InterPro" id="IPR008937">
    <property type="entry name" value="Ras-like_GEF"/>
</dbReference>
<dbReference type="Gene3D" id="1.20.870.10">
    <property type="entry name" value="Son of sevenless (SoS) protein Chain: S domain 1"/>
    <property type="match status" value="1"/>
</dbReference>
<dbReference type="CDD" id="cd00155">
    <property type="entry name" value="RasGEF"/>
    <property type="match status" value="1"/>
</dbReference>
<feature type="compositionally biased region" description="Low complexity" evidence="3">
    <location>
        <begin position="720"/>
        <end position="732"/>
    </location>
</feature>
<feature type="domain" description="Ras-GEF" evidence="4">
    <location>
        <begin position="916"/>
        <end position="1163"/>
    </location>
</feature>
<feature type="compositionally biased region" description="Low complexity" evidence="3">
    <location>
        <begin position="376"/>
        <end position="386"/>
    </location>
</feature>
<dbReference type="InterPro" id="IPR036964">
    <property type="entry name" value="RASGEF_cat_dom_sf"/>
</dbReference>
<proteinExistence type="predicted"/>
<evidence type="ECO:0000313" key="6">
    <source>
        <dbReference type="EMBL" id="CAH1715707.1"/>
    </source>
</evidence>
<evidence type="ECO:0000256" key="2">
    <source>
        <dbReference type="PROSITE-ProRule" id="PRU00168"/>
    </source>
</evidence>
<keyword evidence="7" id="KW-1185">Reference proteome</keyword>
<dbReference type="InterPro" id="IPR000651">
    <property type="entry name" value="Ras-like_Gua-exchang_fac_N"/>
</dbReference>
<sequence length="1179" mass="127139">MRPAAAFGKPFTYLAASPAAAADHRPPQQQLQTPVPASVLHTFSGTGGGANGGAPTPPVRTSTATAAQGTTATTGKQKPPPVPPRGEQTRLTTVPAKRPTAEPVCKKPEPVAVVTAPSPPPPPPPPSPPRSVVPDVDVNPLPPPPPPIIPQPPATAEPDEDLSASALISKFENGCAVKPTAVVTGTIVDQRLPVEVDSGTSTLAESTDDDDCNDDDEDDDDEDDDGAADIWVRTIESPVKNVHPQKVRHHSDSAIKAVIAAASSPPTEKRGSLPVDVAVDEKSSSPPAKDSGRSSFRLSAGSRCSSPALLAVNSQQNKQQQSSSSDGRKISAAEALGVVAKPCPRILPSSATLDAACRRQSLGNLAESRFGTLLSSSVRSSWAPPSGVQTDVESTQSEPSFDYRRKKFTKRCSSADGRNPVHHHHHHHHYHTMQSGSRAAAARDPDFGAKRAFIQEKLQAAGTKLQNSGIVPSGLPPTPPPPAVSAYHMQQMHNGGMVADCGRPPRSSSCNCGQHQATSRPMFVNKRTASAEELLPPPAAVTVAEADMFTAAGRQVSASSSSSSSGGRGSFGRSQRVTFALDQHQHQLFAGGAAEPTSSSSSSSSSAAKKPFKSNLKVKDAGPAAAPELNVLGTGAINTRLPPQHPHPYGLPYKLPAVTADVLQGKGNSAIMKSLHKPKQSSYGGSPSPDLMLKEGNLRRSRPQTSVHDGCATLNGGLGRHSSSASSSGVHSDTATETDNTLVYRDGILLSGPLSSLIQHLVPTTDYYPDQAYLFAFILSSRLFVKPHELLAKVVAVCHAQQRLGDPVSAALNPLHKDQLSRFVPRLVQLLAEWTDKFPYDFRDERVMAHVREITHQCVSVEPAVRHQVSAMLQTLLHRLTALDKYETFLQQTGTDATVGSADALSPTDTMEVCSSASLLGQQLTLVELERLSFIGPEEFVQAFAKDSPHIDSSFKDMKKTKNLESYVHWFNRLSYLVASEICKHSKKKQRVKTIEFWIETARECFNVGNFNSLMAIIAGLNMSPISRLKKTWHKVQQSAKFTILEQYMDPSSNFSSYRSTLKAALWRSAGATDQRQRVVIPFFSLLVKDIYFLNEGCRNRLDNGHINFEKFWQLAKQVTEFITWKQAACPYEKNANLVLFLLTTPVLNEKALTLLSFEREPPDNSVEKEHYKTLKTAS</sequence>
<dbReference type="PROSITE" id="PS50212">
    <property type="entry name" value="RASGEF_NTER"/>
    <property type="match status" value="1"/>
</dbReference>
<dbReference type="PROSITE" id="PS00720">
    <property type="entry name" value="RASGEF"/>
    <property type="match status" value="1"/>
</dbReference>
<feature type="region of interest" description="Disordered" evidence="3">
    <location>
        <begin position="376"/>
        <end position="442"/>
    </location>
</feature>
<reference evidence="6" key="1">
    <citation type="submission" date="2022-02" db="EMBL/GenBank/DDBJ databases">
        <authorList>
            <person name="King R."/>
        </authorList>
    </citation>
    <scope>NUCLEOTIDE SEQUENCE</scope>
</reference>
<organism evidence="6 7">
    <name type="scientific">Aphis gossypii</name>
    <name type="common">Cotton aphid</name>
    <dbReference type="NCBI Taxonomy" id="80765"/>
    <lineage>
        <taxon>Eukaryota</taxon>
        <taxon>Metazoa</taxon>
        <taxon>Ecdysozoa</taxon>
        <taxon>Arthropoda</taxon>
        <taxon>Hexapoda</taxon>
        <taxon>Insecta</taxon>
        <taxon>Pterygota</taxon>
        <taxon>Neoptera</taxon>
        <taxon>Paraneoptera</taxon>
        <taxon>Hemiptera</taxon>
        <taxon>Sternorrhyncha</taxon>
        <taxon>Aphidomorpha</taxon>
        <taxon>Aphidoidea</taxon>
        <taxon>Aphididae</taxon>
        <taxon>Aphidini</taxon>
        <taxon>Aphis</taxon>
        <taxon>Aphis</taxon>
    </lineage>
</organism>
<feature type="region of interest" description="Disordered" evidence="3">
    <location>
        <begin position="591"/>
        <end position="621"/>
    </location>
</feature>
<name>A0A9P0NEB8_APHGO</name>
<dbReference type="Gene3D" id="1.10.840.10">
    <property type="entry name" value="Ras guanine-nucleotide exchange factors catalytic domain"/>
    <property type="match status" value="1"/>
</dbReference>
<dbReference type="PANTHER" id="PTHR23113">
    <property type="entry name" value="GUANINE NUCLEOTIDE EXCHANGE FACTOR"/>
    <property type="match status" value="1"/>
</dbReference>
<reference evidence="6" key="2">
    <citation type="submission" date="2022-10" db="EMBL/GenBank/DDBJ databases">
        <authorList>
            <consortium name="ENA_rothamsted_submissions"/>
            <consortium name="culmorum"/>
            <person name="King R."/>
        </authorList>
    </citation>
    <scope>NUCLEOTIDE SEQUENCE</scope>
</reference>
<evidence type="ECO:0000259" key="5">
    <source>
        <dbReference type="PROSITE" id="PS50212"/>
    </source>
</evidence>
<evidence type="ECO:0008006" key="8">
    <source>
        <dbReference type="Google" id="ProtNLM"/>
    </source>
</evidence>
<feature type="compositionally biased region" description="Pro residues" evidence="3">
    <location>
        <begin position="140"/>
        <end position="155"/>
    </location>
</feature>
<evidence type="ECO:0000256" key="1">
    <source>
        <dbReference type="ARBA" id="ARBA00022658"/>
    </source>
</evidence>
<dbReference type="AlphaFoldDB" id="A0A9P0NEB8"/>
<feature type="compositionally biased region" description="Acidic residues" evidence="3">
    <location>
        <begin position="206"/>
        <end position="227"/>
    </location>
</feature>
<dbReference type="Pfam" id="PF00617">
    <property type="entry name" value="RasGEF"/>
    <property type="match status" value="1"/>
</dbReference>
<evidence type="ECO:0000313" key="7">
    <source>
        <dbReference type="Proteomes" id="UP001154329"/>
    </source>
</evidence>
<dbReference type="InterPro" id="IPR019804">
    <property type="entry name" value="Ras_G-nucl-exch_fac_CS"/>
</dbReference>
<feature type="region of interest" description="Disordered" evidence="3">
    <location>
        <begin position="188"/>
        <end position="300"/>
    </location>
</feature>
<dbReference type="SMART" id="SM00147">
    <property type="entry name" value="RasGEF"/>
    <property type="match status" value="1"/>
</dbReference>
<dbReference type="EMBL" id="OU899034">
    <property type="protein sequence ID" value="CAH1715707.1"/>
    <property type="molecule type" value="Genomic_DNA"/>
</dbReference>
<dbReference type="PROSITE" id="PS50009">
    <property type="entry name" value="RASGEF_CAT"/>
    <property type="match status" value="1"/>
</dbReference>
<feature type="compositionally biased region" description="Basic residues" evidence="3">
    <location>
        <begin position="420"/>
        <end position="431"/>
    </location>
</feature>
<dbReference type="SUPFAM" id="SSF48366">
    <property type="entry name" value="Ras GEF"/>
    <property type="match status" value="1"/>
</dbReference>
<protein>
    <recommendedName>
        <fullName evidence="8">Ras-GEF domain-containing family member 1B</fullName>
    </recommendedName>
</protein>
<accession>A0A9P0NEB8</accession>
<feature type="domain" description="N-terminal Ras-GEF" evidence="5">
    <location>
        <begin position="745"/>
        <end position="881"/>
    </location>
</feature>
<gene>
    <name evidence="6" type="ORF">APHIGO_LOCUS3276</name>
</gene>
<feature type="compositionally biased region" description="Low complexity" evidence="3">
    <location>
        <begin position="254"/>
        <end position="264"/>
    </location>
</feature>
<dbReference type="GO" id="GO:0007265">
    <property type="term" value="P:Ras protein signal transduction"/>
    <property type="evidence" value="ECO:0007669"/>
    <property type="project" value="TreeGrafter"/>
</dbReference>
<dbReference type="GO" id="GO:0005085">
    <property type="term" value="F:guanyl-nucleotide exchange factor activity"/>
    <property type="evidence" value="ECO:0007669"/>
    <property type="project" value="UniProtKB-KW"/>
</dbReference>
<feature type="region of interest" description="Disordered" evidence="3">
    <location>
        <begin position="715"/>
        <end position="736"/>
    </location>
</feature>
<feature type="compositionally biased region" description="Polar residues" evidence="3">
    <location>
        <begin position="387"/>
        <end position="399"/>
    </location>
</feature>
<feature type="compositionally biased region" description="Pro residues" evidence="3">
    <location>
        <begin position="117"/>
        <end position="131"/>
    </location>
</feature>
<dbReference type="CDD" id="cd06224">
    <property type="entry name" value="REM"/>
    <property type="match status" value="1"/>
</dbReference>
<evidence type="ECO:0000259" key="4">
    <source>
        <dbReference type="PROSITE" id="PS50009"/>
    </source>
</evidence>